<evidence type="ECO:0000259" key="3">
    <source>
        <dbReference type="PROSITE" id="PS50893"/>
    </source>
</evidence>
<reference evidence="4 5" key="1">
    <citation type="submission" date="2020-04" db="EMBL/GenBank/DDBJ databases">
        <title>Bacillus sp. UniB3 isolated from commercial digestive syrup.</title>
        <authorList>
            <person name="Thorat V."/>
            <person name="Kirdat K."/>
            <person name="Tiwarekar B."/>
            <person name="Yadav A."/>
        </authorList>
    </citation>
    <scope>NUCLEOTIDE SEQUENCE [LARGE SCALE GENOMIC DNA]</scope>
    <source>
        <strain evidence="4 5">UniB3</strain>
    </source>
</reference>
<dbReference type="RefSeq" id="WP_016202552.1">
    <property type="nucleotide sequence ID" value="NZ_JABBPK010000001.1"/>
</dbReference>
<gene>
    <name evidence="4" type="ORF">HHU08_22875</name>
</gene>
<name>A0A7Y0PPD5_9BACI</name>
<protein>
    <submittedName>
        <fullName evidence="4">ABC transporter ATP-binding protein</fullName>
    </submittedName>
</protein>
<keyword evidence="1" id="KW-0547">Nucleotide-binding</keyword>
<dbReference type="SMART" id="SM00382">
    <property type="entry name" value="AAA"/>
    <property type="match status" value="1"/>
</dbReference>
<dbReference type="EMBL" id="JABBPK010000001">
    <property type="protein sequence ID" value="NMO79775.1"/>
    <property type="molecule type" value="Genomic_DNA"/>
</dbReference>
<evidence type="ECO:0000313" key="5">
    <source>
        <dbReference type="Proteomes" id="UP000588491"/>
    </source>
</evidence>
<dbReference type="InterPro" id="IPR027417">
    <property type="entry name" value="P-loop_NTPase"/>
</dbReference>
<dbReference type="GO" id="GO:0005524">
    <property type="term" value="F:ATP binding"/>
    <property type="evidence" value="ECO:0007669"/>
    <property type="project" value="UniProtKB-KW"/>
</dbReference>
<dbReference type="PROSITE" id="PS50893">
    <property type="entry name" value="ABC_TRANSPORTER_2"/>
    <property type="match status" value="1"/>
</dbReference>
<dbReference type="CDD" id="cd03263">
    <property type="entry name" value="ABC_subfamily_A"/>
    <property type="match status" value="1"/>
</dbReference>
<dbReference type="InterPro" id="IPR003439">
    <property type="entry name" value="ABC_transporter-like_ATP-bd"/>
</dbReference>
<dbReference type="AlphaFoldDB" id="A0A7Y0PPD5"/>
<dbReference type="InterPro" id="IPR017871">
    <property type="entry name" value="ABC_transporter-like_CS"/>
</dbReference>
<dbReference type="PROSITE" id="PS00211">
    <property type="entry name" value="ABC_TRANSPORTER_1"/>
    <property type="match status" value="1"/>
</dbReference>
<dbReference type="Gene3D" id="3.40.50.300">
    <property type="entry name" value="P-loop containing nucleotide triphosphate hydrolases"/>
    <property type="match status" value="1"/>
</dbReference>
<evidence type="ECO:0000256" key="2">
    <source>
        <dbReference type="ARBA" id="ARBA00022840"/>
    </source>
</evidence>
<evidence type="ECO:0000256" key="1">
    <source>
        <dbReference type="ARBA" id="ARBA00022741"/>
    </source>
</evidence>
<organism evidence="4 5">
    <name type="scientific">Niallia alba</name>
    <dbReference type="NCBI Taxonomy" id="2729105"/>
    <lineage>
        <taxon>Bacteria</taxon>
        <taxon>Bacillati</taxon>
        <taxon>Bacillota</taxon>
        <taxon>Bacilli</taxon>
        <taxon>Bacillales</taxon>
        <taxon>Bacillaceae</taxon>
        <taxon>Niallia</taxon>
    </lineage>
</organism>
<dbReference type="PANTHER" id="PTHR43038:SF3">
    <property type="entry name" value="ABC TRANSPORTER G FAMILY MEMBER 20 ISOFORM X1"/>
    <property type="match status" value="1"/>
</dbReference>
<dbReference type="SUPFAM" id="SSF52540">
    <property type="entry name" value="P-loop containing nucleoside triphosphate hydrolases"/>
    <property type="match status" value="1"/>
</dbReference>
<keyword evidence="2 4" id="KW-0067">ATP-binding</keyword>
<dbReference type="InterPro" id="IPR003593">
    <property type="entry name" value="AAA+_ATPase"/>
</dbReference>
<dbReference type="Proteomes" id="UP000588491">
    <property type="component" value="Unassembled WGS sequence"/>
</dbReference>
<evidence type="ECO:0000313" key="4">
    <source>
        <dbReference type="EMBL" id="NMO79775.1"/>
    </source>
</evidence>
<feature type="domain" description="ABC transporter" evidence="3">
    <location>
        <begin position="7"/>
        <end position="234"/>
    </location>
</feature>
<proteinExistence type="predicted"/>
<comment type="caution">
    <text evidence="4">The sequence shown here is derived from an EMBL/GenBank/DDBJ whole genome shotgun (WGS) entry which is preliminary data.</text>
</comment>
<sequence>MIAPPIVSVKNLSKSFGKKQILNQIDLQVYPGEILGLLGPSGAGKTTLVKEIIGLDLPDSGSIHVLNEKMPNLKTMEKIGYMAQADALYQDLTAKENLDFFARLYGLKGTEKKSRIEDTASLVELSEHLSKPVSQYSGGMKRRLSICIALLNNPKLLILDEPTVGIDPILRKAIWQTFNHLKENDTSIIVTTHVMDEAEKCDRLGMIRNGQLIAIDTPKNLMNSCNAQTMEEAFLYYGGLANEN</sequence>
<dbReference type="Pfam" id="PF00005">
    <property type="entry name" value="ABC_tran"/>
    <property type="match status" value="1"/>
</dbReference>
<dbReference type="GO" id="GO:0016887">
    <property type="term" value="F:ATP hydrolysis activity"/>
    <property type="evidence" value="ECO:0007669"/>
    <property type="project" value="InterPro"/>
</dbReference>
<dbReference type="PANTHER" id="PTHR43038">
    <property type="entry name" value="ATP-BINDING CASSETTE, SUB-FAMILY H, MEMBER 1"/>
    <property type="match status" value="1"/>
</dbReference>
<accession>A0A7Y0PPD5</accession>
<keyword evidence="5" id="KW-1185">Reference proteome</keyword>